<dbReference type="EMBL" id="JAINZZ010000042">
    <property type="protein sequence ID" value="MBY8881103.1"/>
    <property type="molecule type" value="Genomic_DNA"/>
</dbReference>
<feature type="chain" id="PRO_5047095239" evidence="1">
    <location>
        <begin position="26"/>
        <end position="152"/>
    </location>
</feature>
<organism evidence="2 3">
    <name type="scientific">Actinacidiphila acidipaludis</name>
    <dbReference type="NCBI Taxonomy" id="2873382"/>
    <lineage>
        <taxon>Bacteria</taxon>
        <taxon>Bacillati</taxon>
        <taxon>Actinomycetota</taxon>
        <taxon>Actinomycetes</taxon>
        <taxon>Kitasatosporales</taxon>
        <taxon>Streptomycetaceae</taxon>
        <taxon>Actinacidiphila</taxon>
    </lineage>
</organism>
<proteinExistence type="predicted"/>
<evidence type="ECO:0000256" key="1">
    <source>
        <dbReference type="SAM" id="SignalP"/>
    </source>
</evidence>
<feature type="signal peptide" evidence="1">
    <location>
        <begin position="1"/>
        <end position="25"/>
    </location>
</feature>
<gene>
    <name evidence="2" type="ORF">K7862_26210</name>
</gene>
<keyword evidence="1" id="KW-0732">Signal</keyword>
<reference evidence="2 3" key="1">
    <citation type="submission" date="2021-08" db="EMBL/GenBank/DDBJ databases">
        <title>WGS of actinomycetes from Thailand.</title>
        <authorList>
            <person name="Thawai C."/>
        </authorList>
    </citation>
    <scope>NUCLEOTIDE SEQUENCE [LARGE SCALE GENOMIC DNA]</scope>
    <source>
        <strain evidence="2 3">PLK6-54</strain>
    </source>
</reference>
<dbReference type="RefSeq" id="WP_222966816.1">
    <property type="nucleotide sequence ID" value="NZ_JAINZZ010000042.1"/>
</dbReference>
<protein>
    <submittedName>
        <fullName evidence="2">Uncharacterized protein</fullName>
    </submittedName>
</protein>
<sequence>MNRTRLLKAGLGLAVAAAAVTATTAAGSPDVTKVRVEKALAPTFANLYVQQSHILGIPGITVAGIDASATCDRAGPKVADVGSGADWICKITFHDDHQKVQTGKFELQIKADSTYVAGGPSKLIGLATITDRSGKDVPNPVFAFDGALNPNG</sequence>
<dbReference type="Proteomes" id="UP000778578">
    <property type="component" value="Unassembled WGS sequence"/>
</dbReference>
<keyword evidence="3" id="KW-1185">Reference proteome</keyword>
<evidence type="ECO:0000313" key="2">
    <source>
        <dbReference type="EMBL" id="MBY8881103.1"/>
    </source>
</evidence>
<accession>A0ABS7QDP9</accession>
<name>A0ABS7QDP9_9ACTN</name>
<comment type="caution">
    <text evidence="2">The sequence shown here is derived from an EMBL/GenBank/DDBJ whole genome shotgun (WGS) entry which is preliminary data.</text>
</comment>
<evidence type="ECO:0000313" key="3">
    <source>
        <dbReference type="Proteomes" id="UP000778578"/>
    </source>
</evidence>